<dbReference type="Proteomes" id="UP000664218">
    <property type="component" value="Unassembled WGS sequence"/>
</dbReference>
<name>A0A939KK99_9CLOT</name>
<organism evidence="2 3">
    <name type="scientific">Proteiniclasticum aestuarii</name>
    <dbReference type="NCBI Taxonomy" id="2817862"/>
    <lineage>
        <taxon>Bacteria</taxon>
        <taxon>Bacillati</taxon>
        <taxon>Bacillota</taxon>
        <taxon>Clostridia</taxon>
        <taxon>Eubacteriales</taxon>
        <taxon>Clostridiaceae</taxon>
        <taxon>Proteiniclasticum</taxon>
    </lineage>
</organism>
<sequence>MADNENKDINVEKRNVNRNENPGLVGSTFIKYGAYIIILLIVLYFVINYILPML</sequence>
<dbReference type="RefSeq" id="WP_207599101.1">
    <property type="nucleotide sequence ID" value="NZ_JAFNJU010000003.1"/>
</dbReference>
<proteinExistence type="predicted"/>
<keyword evidence="1" id="KW-1133">Transmembrane helix</keyword>
<reference evidence="2" key="1">
    <citation type="submission" date="2021-03" db="EMBL/GenBank/DDBJ databases">
        <title>Proteiniclasticum marinus sp. nov., isolated from tidal flat sediment.</title>
        <authorList>
            <person name="Namirimu T."/>
            <person name="Yang J.-A."/>
            <person name="Yang S.-H."/>
            <person name="Kim Y.-J."/>
            <person name="Kwon K.K."/>
        </authorList>
    </citation>
    <scope>NUCLEOTIDE SEQUENCE</scope>
    <source>
        <strain evidence="2">SCR006</strain>
    </source>
</reference>
<dbReference type="AlphaFoldDB" id="A0A939KK99"/>
<keyword evidence="3" id="KW-1185">Reference proteome</keyword>
<keyword evidence="1" id="KW-0812">Transmembrane</keyword>
<accession>A0A939KK99</accession>
<evidence type="ECO:0000313" key="2">
    <source>
        <dbReference type="EMBL" id="MBO1264510.1"/>
    </source>
</evidence>
<dbReference type="EMBL" id="JAFNJU010000003">
    <property type="protein sequence ID" value="MBO1264510.1"/>
    <property type="molecule type" value="Genomic_DNA"/>
</dbReference>
<feature type="transmembrane region" description="Helical" evidence="1">
    <location>
        <begin position="32"/>
        <end position="51"/>
    </location>
</feature>
<evidence type="ECO:0000256" key="1">
    <source>
        <dbReference type="SAM" id="Phobius"/>
    </source>
</evidence>
<evidence type="ECO:0000313" key="3">
    <source>
        <dbReference type="Proteomes" id="UP000664218"/>
    </source>
</evidence>
<protein>
    <submittedName>
        <fullName evidence="2">Uncharacterized protein</fullName>
    </submittedName>
</protein>
<gene>
    <name evidence="2" type="ORF">J3A84_05580</name>
</gene>
<keyword evidence="1" id="KW-0472">Membrane</keyword>
<comment type="caution">
    <text evidence="2">The sequence shown here is derived from an EMBL/GenBank/DDBJ whole genome shotgun (WGS) entry which is preliminary data.</text>
</comment>